<keyword evidence="5" id="KW-1185">Reference proteome</keyword>
<evidence type="ECO:0000256" key="3">
    <source>
        <dbReference type="ARBA" id="ARBA00023186"/>
    </source>
</evidence>
<protein>
    <recommendedName>
        <fullName evidence="2">FAD assembly factor SdhE</fullName>
    </recommendedName>
</protein>
<evidence type="ECO:0000256" key="1">
    <source>
        <dbReference type="ARBA" id="ARBA00008571"/>
    </source>
</evidence>
<evidence type="ECO:0000313" key="4">
    <source>
        <dbReference type="EMBL" id="PVH30055.1"/>
    </source>
</evidence>
<comment type="caution">
    <text evidence="4">The sequence shown here is derived from an EMBL/GenBank/DDBJ whole genome shotgun (WGS) entry which is preliminary data.</text>
</comment>
<dbReference type="PANTHER" id="PTHR12469:SF2">
    <property type="entry name" value="SUCCINATE DEHYDROGENASE ASSEMBLY FACTOR 2, MITOCHONDRIAL"/>
    <property type="match status" value="1"/>
</dbReference>
<dbReference type="InterPro" id="IPR036714">
    <property type="entry name" value="SDH_sf"/>
</dbReference>
<name>A0A2T8HX98_9RHOB</name>
<dbReference type="OrthoDB" id="9807264at2"/>
<dbReference type="Pfam" id="PF03937">
    <property type="entry name" value="Sdh5"/>
    <property type="match status" value="1"/>
</dbReference>
<organism evidence="4 5">
    <name type="scientific">Pararhodobacter oceanensis</name>
    <dbReference type="NCBI Taxonomy" id="2172121"/>
    <lineage>
        <taxon>Bacteria</taxon>
        <taxon>Pseudomonadati</taxon>
        <taxon>Pseudomonadota</taxon>
        <taxon>Alphaproteobacteria</taxon>
        <taxon>Rhodobacterales</taxon>
        <taxon>Paracoccaceae</taxon>
        <taxon>Pararhodobacter</taxon>
    </lineage>
</organism>
<dbReference type="Proteomes" id="UP000245911">
    <property type="component" value="Unassembled WGS sequence"/>
</dbReference>
<dbReference type="AlphaFoldDB" id="A0A2T8HX98"/>
<dbReference type="InterPro" id="IPR005631">
    <property type="entry name" value="SDH"/>
</dbReference>
<evidence type="ECO:0000256" key="2">
    <source>
        <dbReference type="ARBA" id="ARBA00019418"/>
    </source>
</evidence>
<dbReference type="RefSeq" id="WP_116556458.1">
    <property type="nucleotide sequence ID" value="NZ_QDKM01000001.1"/>
</dbReference>
<proteinExistence type="inferred from homology"/>
<dbReference type="EMBL" id="QDKM01000001">
    <property type="protein sequence ID" value="PVH30055.1"/>
    <property type="molecule type" value="Genomic_DNA"/>
</dbReference>
<dbReference type="GO" id="GO:0006099">
    <property type="term" value="P:tricarboxylic acid cycle"/>
    <property type="evidence" value="ECO:0007669"/>
    <property type="project" value="TreeGrafter"/>
</dbReference>
<dbReference type="PANTHER" id="PTHR12469">
    <property type="entry name" value="PROTEIN EMI5 HOMOLOG, MITOCHONDRIAL"/>
    <property type="match status" value="1"/>
</dbReference>
<accession>A0A2T8HX98</accession>
<keyword evidence="3" id="KW-0143">Chaperone</keyword>
<sequence>MTDEARLKRMKMRSWRRGIKEMDLILGPWADEALAAQDAATLDLYDALLSENDHDLYQWVTARIGTNSAQPVGPAAYGGLLDVIAAHAANRIMPKAV</sequence>
<evidence type="ECO:0000313" key="5">
    <source>
        <dbReference type="Proteomes" id="UP000245911"/>
    </source>
</evidence>
<reference evidence="4 5" key="1">
    <citation type="submission" date="2018-04" db="EMBL/GenBank/DDBJ databases">
        <title>Pararhodobacter oceanense sp. nov., isolated from marine intertidal sediment.</title>
        <authorList>
            <person name="Wang X.-L."/>
            <person name="Du Z.-J."/>
        </authorList>
    </citation>
    <scope>NUCLEOTIDE SEQUENCE [LARGE SCALE GENOMIC DNA]</scope>
    <source>
        <strain evidence="4 5">AM505</strain>
    </source>
</reference>
<dbReference type="SUPFAM" id="SSF109910">
    <property type="entry name" value="YgfY-like"/>
    <property type="match status" value="1"/>
</dbReference>
<gene>
    <name evidence="4" type="ORF">DDE20_00290</name>
</gene>
<dbReference type="Gene3D" id="1.10.150.250">
    <property type="entry name" value="Flavinator of succinate dehydrogenase"/>
    <property type="match status" value="1"/>
</dbReference>
<comment type="similarity">
    <text evidence="1">Belongs to the SdhE FAD assembly factor family.</text>
</comment>